<dbReference type="EMBL" id="JACPNR010000009">
    <property type="protein sequence ID" value="MBI2678646.1"/>
    <property type="molecule type" value="Genomic_DNA"/>
</dbReference>
<comment type="caution">
    <text evidence="2">The sequence shown here is derived from an EMBL/GenBank/DDBJ whole genome shotgun (WGS) entry which is preliminary data.</text>
</comment>
<name>A0A932A9P1_9BACT</name>
<evidence type="ECO:0000256" key="1">
    <source>
        <dbReference type="ARBA" id="ARBA00022801"/>
    </source>
</evidence>
<dbReference type="Gene3D" id="3.40.50.1000">
    <property type="entry name" value="HAD superfamily/HAD-like"/>
    <property type="match status" value="1"/>
</dbReference>
<dbReference type="Pfam" id="PF00702">
    <property type="entry name" value="Hydrolase"/>
    <property type="match status" value="1"/>
</dbReference>
<dbReference type="InterPro" id="IPR036412">
    <property type="entry name" value="HAD-like_sf"/>
</dbReference>
<dbReference type="SUPFAM" id="SSF56784">
    <property type="entry name" value="HAD-like"/>
    <property type="match status" value="1"/>
</dbReference>
<dbReference type="PANTHER" id="PTHR43316:SF8">
    <property type="entry name" value="HAD FAMILY HYDROLASE"/>
    <property type="match status" value="1"/>
</dbReference>
<evidence type="ECO:0000313" key="3">
    <source>
        <dbReference type="Proteomes" id="UP000779809"/>
    </source>
</evidence>
<dbReference type="GO" id="GO:0016787">
    <property type="term" value="F:hydrolase activity"/>
    <property type="evidence" value="ECO:0007669"/>
    <property type="project" value="UniProtKB-KW"/>
</dbReference>
<dbReference type="Gene3D" id="1.10.150.240">
    <property type="entry name" value="Putative phosphatase, domain 2"/>
    <property type="match status" value="1"/>
</dbReference>
<proteinExistence type="predicted"/>
<protein>
    <submittedName>
        <fullName evidence="2">HAD family hydrolase</fullName>
    </submittedName>
</protein>
<dbReference type="Proteomes" id="UP000779809">
    <property type="component" value="Unassembled WGS sequence"/>
</dbReference>
<accession>A0A932A9P1</accession>
<dbReference type="InterPro" id="IPR023214">
    <property type="entry name" value="HAD_sf"/>
</dbReference>
<dbReference type="InterPro" id="IPR051540">
    <property type="entry name" value="S-2-haloacid_dehalogenase"/>
</dbReference>
<organism evidence="2 3">
    <name type="scientific">Candidatus Korobacter versatilis</name>
    <dbReference type="NCBI Taxonomy" id="658062"/>
    <lineage>
        <taxon>Bacteria</taxon>
        <taxon>Pseudomonadati</taxon>
        <taxon>Acidobacteriota</taxon>
        <taxon>Terriglobia</taxon>
        <taxon>Terriglobales</taxon>
        <taxon>Candidatus Korobacteraceae</taxon>
        <taxon>Candidatus Korobacter</taxon>
    </lineage>
</organism>
<dbReference type="AlphaFoldDB" id="A0A932A9P1"/>
<sequence>MTSFSSRQTLLIDADDTLWENNIYFERAIADFISFLNHRAYTPEQVREVLNDVERDCIVRHGYGLHSFAHALVDTFERLAVEPLTPGLHQTVVGFAHAIAEHPIEIIAGVPETLAYLRDRHHLIVMTKGNITEQSGKVERSGLKPYFSAVEIVAEKDEPTYRSIADKYGLAADMTWMVGNSPKSDINPALAAGLNAVFVPHDNTWVLEHEAVAEPASGAKLLVVESFAALRGHF</sequence>
<gene>
    <name evidence="2" type="ORF">HYX28_07670</name>
</gene>
<dbReference type="PANTHER" id="PTHR43316">
    <property type="entry name" value="HYDROLASE, HALOACID DELAHOGENASE-RELATED"/>
    <property type="match status" value="1"/>
</dbReference>
<reference evidence="2" key="1">
    <citation type="submission" date="2020-07" db="EMBL/GenBank/DDBJ databases">
        <title>Huge and variable diversity of episymbiotic CPR bacteria and DPANN archaea in groundwater ecosystems.</title>
        <authorList>
            <person name="He C.Y."/>
            <person name="Keren R."/>
            <person name="Whittaker M."/>
            <person name="Farag I.F."/>
            <person name="Doudna J."/>
            <person name="Cate J.H.D."/>
            <person name="Banfield J.F."/>
        </authorList>
    </citation>
    <scope>NUCLEOTIDE SEQUENCE</scope>
    <source>
        <strain evidence="2">NC_groundwater_580_Pr5_B-0.1um_64_19</strain>
    </source>
</reference>
<dbReference type="InterPro" id="IPR023198">
    <property type="entry name" value="PGP-like_dom2"/>
</dbReference>
<evidence type="ECO:0000313" key="2">
    <source>
        <dbReference type="EMBL" id="MBI2678646.1"/>
    </source>
</evidence>
<keyword evidence="1 2" id="KW-0378">Hydrolase</keyword>